<evidence type="ECO:0000313" key="2">
    <source>
        <dbReference type="Proteomes" id="UP000019112"/>
    </source>
</evidence>
<keyword evidence="2" id="KW-1185">Reference proteome</keyword>
<dbReference type="EMBL" id="AWTR02000004">
    <property type="protein sequence ID" value="ETZ07767.1"/>
    <property type="molecule type" value="Genomic_DNA"/>
</dbReference>
<proteinExistence type="predicted"/>
<name>W6TVG4_HOLOB</name>
<evidence type="ECO:0008006" key="3">
    <source>
        <dbReference type="Google" id="ProtNLM"/>
    </source>
</evidence>
<comment type="caution">
    <text evidence="1">The sequence shown here is derived from an EMBL/GenBank/DDBJ whole genome shotgun (WGS) entry which is preliminary data.</text>
</comment>
<dbReference type="STRING" id="1399147.P618_200039"/>
<accession>W6TVG4</accession>
<dbReference type="eggNOG" id="COG3293">
    <property type="taxonomic scope" value="Bacteria"/>
</dbReference>
<reference evidence="1 2" key="1">
    <citation type="journal article" date="2014" name="FEMS Microbiol. Lett.">
        <title>Draft genome sequences of three Holospora species (Holospora obtusa, Holospora undulata, and Holospora elegans), endonuclear symbiotic bacteria of the ciliate Paramecium caudatum.</title>
        <authorList>
            <person name="Dohra H."/>
            <person name="Tanaka K."/>
            <person name="Suzuki T."/>
            <person name="Fujishima M."/>
            <person name="Suzuki H."/>
        </authorList>
    </citation>
    <scope>NUCLEOTIDE SEQUENCE [LARGE SCALE GENOMIC DNA]</scope>
    <source>
        <strain evidence="1 2">F1</strain>
    </source>
</reference>
<evidence type="ECO:0000313" key="1">
    <source>
        <dbReference type="EMBL" id="ETZ07767.1"/>
    </source>
</evidence>
<organism evidence="1 2">
    <name type="scientific">Holospora obtusa F1</name>
    <dbReference type="NCBI Taxonomy" id="1399147"/>
    <lineage>
        <taxon>Bacteria</taxon>
        <taxon>Pseudomonadati</taxon>
        <taxon>Pseudomonadota</taxon>
        <taxon>Alphaproteobacteria</taxon>
        <taxon>Holosporales</taxon>
        <taxon>Holosporaceae</taxon>
        <taxon>Holospora</taxon>
    </lineage>
</organism>
<dbReference type="Proteomes" id="UP000019112">
    <property type="component" value="Unassembled WGS sequence"/>
</dbReference>
<gene>
    <name evidence="1" type="ORF">P618_200039</name>
</gene>
<sequence>MIDATIVLPHQRSANSKKSIIKSIRCSAGGTKIHAPCDAHGNSIAFHLTQGQDHDLKRGEGCVDGSPCEG</sequence>
<dbReference type="AlphaFoldDB" id="W6TVG4"/>
<protein>
    <recommendedName>
        <fullName evidence="3">Transposase DDE domain protein</fullName>
    </recommendedName>
</protein>